<evidence type="ECO:0000256" key="1">
    <source>
        <dbReference type="ARBA" id="ARBA00000085"/>
    </source>
</evidence>
<evidence type="ECO:0000256" key="7">
    <source>
        <dbReference type="ARBA" id="ARBA00022840"/>
    </source>
</evidence>
<evidence type="ECO:0000256" key="5">
    <source>
        <dbReference type="ARBA" id="ARBA00022741"/>
    </source>
</evidence>
<evidence type="ECO:0000313" key="12">
    <source>
        <dbReference type="Proteomes" id="UP000502677"/>
    </source>
</evidence>
<evidence type="ECO:0000256" key="4">
    <source>
        <dbReference type="ARBA" id="ARBA00022679"/>
    </source>
</evidence>
<dbReference type="EMBL" id="CP049863">
    <property type="protein sequence ID" value="QIK63526.1"/>
    <property type="molecule type" value="Genomic_DNA"/>
</dbReference>
<dbReference type="PANTHER" id="PTHR24421">
    <property type="entry name" value="NITRATE/NITRITE SENSOR PROTEIN NARX-RELATED"/>
    <property type="match status" value="1"/>
</dbReference>
<keyword evidence="3" id="KW-0597">Phosphoprotein</keyword>
<dbReference type="KEGG" id="lvi:G7068_10185"/>
<dbReference type="RefSeq" id="WP_166291728.1">
    <property type="nucleotide sequence ID" value="NZ_CP049863.1"/>
</dbReference>
<dbReference type="GO" id="GO:0000155">
    <property type="term" value="F:phosphorelay sensor kinase activity"/>
    <property type="evidence" value="ECO:0007669"/>
    <property type="project" value="InterPro"/>
</dbReference>
<protein>
    <recommendedName>
        <fullName evidence="2">histidine kinase</fullName>
        <ecNumber evidence="2">2.7.13.3</ecNumber>
    </recommendedName>
</protein>
<keyword evidence="9" id="KW-0472">Membrane</keyword>
<feature type="transmembrane region" description="Helical" evidence="9">
    <location>
        <begin position="41"/>
        <end position="61"/>
    </location>
</feature>
<dbReference type="GO" id="GO:0005524">
    <property type="term" value="F:ATP binding"/>
    <property type="evidence" value="ECO:0007669"/>
    <property type="project" value="UniProtKB-KW"/>
</dbReference>
<dbReference type="EC" id="2.7.13.3" evidence="2"/>
<evidence type="ECO:0000256" key="8">
    <source>
        <dbReference type="ARBA" id="ARBA00023012"/>
    </source>
</evidence>
<evidence type="ECO:0000256" key="9">
    <source>
        <dbReference type="SAM" id="Phobius"/>
    </source>
</evidence>
<evidence type="ECO:0000313" key="11">
    <source>
        <dbReference type="EMBL" id="QIK63526.1"/>
    </source>
</evidence>
<dbReference type="InterPro" id="IPR011712">
    <property type="entry name" value="Sig_transdc_His_kin_sub3_dim/P"/>
</dbReference>
<comment type="catalytic activity">
    <reaction evidence="1">
        <text>ATP + protein L-histidine = ADP + protein N-phospho-L-histidine.</text>
        <dbReference type="EC" id="2.7.13.3"/>
    </reaction>
</comment>
<dbReference type="Pfam" id="PF07730">
    <property type="entry name" value="HisKA_3"/>
    <property type="match status" value="1"/>
</dbReference>
<evidence type="ECO:0000259" key="10">
    <source>
        <dbReference type="Pfam" id="PF07730"/>
    </source>
</evidence>
<dbReference type="GO" id="GO:0016020">
    <property type="term" value="C:membrane"/>
    <property type="evidence" value="ECO:0007669"/>
    <property type="project" value="InterPro"/>
</dbReference>
<keyword evidence="4" id="KW-0808">Transferase</keyword>
<proteinExistence type="predicted"/>
<dbReference type="Proteomes" id="UP000502677">
    <property type="component" value="Chromosome"/>
</dbReference>
<evidence type="ECO:0000256" key="3">
    <source>
        <dbReference type="ARBA" id="ARBA00022553"/>
    </source>
</evidence>
<dbReference type="InterPro" id="IPR050482">
    <property type="entry name" value="Sensor_HK_TwoCompSys"/>
</dbReference>
<feature type="transmembrane region" description="Helical" evidence="9">
    <location>
        <begin position="73"/>
        <end position="104"/>
    </location>
</feature>
<keyword evidence="7" id="KW-0067">ATP-binding</keyword>
<gene>
    <name evidence="11" type="ORF">G7068_10185</name>
</gene>
<keyword evidence="5" id="KW-0547">Nucleotide-binding</keyword>
<accession>A0A6G7XGC7</accession>
<dbReference type="CDD" id="cd16917">
    <property type="entry name" value="HATPase_UhpB-NarQ-NarX-like"/>
    <property type="match status" value="1"/>
</dbReference>
<keyword evidence="9" id="KW-1133">Transmembrane helix</keyword>
<keyword evidence="9" id="KW-0812">Transmembrane</keyword>
<keyword evidence="12" id="KW-1185">Reference proteome</keyword>
<dbReference type="PANTHER" id="PTHR24421:SF10">
    <property type="entry name" value="NITRATE_NITRITE SENSOR PROTEIN NARQ"/>
    <property type="match status" value="1"/>
</dbReference>
<dbReference type="AlphaFoldDB" id="A0A6G7XGC7"/>
<dbReference type="Gene3D" id="1.20.5.1930">
    <property type="match status" value="1"/>
</dbReference>
<dbReference type="SUPFAM" id="SSF55874">
    <property type="entry name" value="ATPase domain of HSP90 chaperone/DNA topoisomerase II/histidine kinase"/>
    <property type="match status" value="1"/>
</dbReference>
<organism evidence="11 12">
    <name type="scientific">Leucobacter viscericola</name>
    <dbReference type="NCBI Taxonomy" id="2714935"/>
    <lineage>
        <taxon>Bacteria</taxon>
        <taxon>Bacillati</taxon>
        <taxon>Actinomycetota</taxon>
        <taxon>Actinomycetes</taxon>
        <taxon>Micrococcales</taxon>
        <taxon>Microbacteriaceae</taxon>
        <taxon>Leucobacter</taxon>
    </lineage>
</organism>
<keyword evidence="8" id="KW-0902">Two-component regulatory system</keyword>
<name>A0A6G7XGC7_9MICO</name>
<evidence type="ECO:0000256" key="6">
    <source>
        <dbReference type="ARBA" id="ARBA00022777"/>
    </source>
</evidence>
<feature type="transmembrane region" description="Helical" evidence="9">
    <location>
        <begin position="110"/>
        <end position="130"/>
    </location>
</feature>
<dbReference type="GO" id="GO:0046983">
    <property type="term" value="F:protein dimerization activity"/>
    <property type="evidence" value="ECO:0007669"/>
    <property type="project" value="InterPro"/>
</dbReference>
<evidence type="ECO:0000256" key="2">
    <source>
        <dbReference type="ARBA" id="ARBA00012438"/>
    </source>
</evidence>
<feature type="domain" description="Signal transduction histidine kinase subgroup 3 dimerisation and phosphoacceptor" evidence="10">
    <location>
        <begin position="188"/>
        <end position="254"/>
    </location>
</feature>
<feature type="transmembrane region" description="Helical" evidence="9">
    <location>
        <begin position="137"/>
        <end position="155"/>
    </location>
</feature>
<dbReference type="Gene3D" id="3.30.565.10">
    <property type="entry name" value="Histidine kinase-like ATPase, C-terminal domain"/>
    <property type="match status" value="1"/>
</dbReference>
<sequence>MARPSPDPAMSIGAHPLSRALSLLAAVGVTASVFLDPDPNPLWALIVATIGLLAWVLLSLLRSRTRLSVEVILRSTLIAVGALLVTSIPVAGGVLLIAGLLGLIGDARIAWLYAFVAAGSAAALIAVIALRAPLQPESLLAALGFVVLGVVLGITRRSQTATRVAELRLAQQLAATQTERARSAALDERARIARDLHDTLAHTLGGLVVQLDAVEALAEAGRIDDVITRARAARGMAADGLVEAREAVASLKEDPLGKEDIRLNDAIRTLVDLERSLGATIVASIDSVPATIKAETASAFRRVAQEALTNARKHAPGEPLSLNLNYDDRSITLAVENARGHNRENDMPLHASGSGQGLAGMRARMSACPGGSLIVTENPSSFSIVATADSA</sequence>
<reference evidence="11 12" key="1">
    <citation type="submission" date="2020-03" db="EMBL/GenBank/DDBJ databases">
        <title>Leucobacter sp. nov., isolated from beetles.</title>
        <authorList>
            <person name="Hyun D.-W."/>
            <person name="Bae J.-W."/>
        </authorList>
    </citation>
    <scope>NUCLEOTIDE SEQUENCE [LARGE SCALE GENOMIC DNA]</scope>
    <source>
        <strain evidence="11 12">HDW9C</strain>
    </source>
</reference>
<keyword evidence="6" id="KW-0418">Kinase</keyword>
<dbReference type="InterPro" id="IPR036890">
    <property type="entry name" value="HATPase_C_sf"/>
</dbReference>